<dbReference type="Pfam" id="PF01408">
    <property type="entry name" value="GFO_IDH_MocA"/>
    <property type="match status" value="1"/>
</dbReference>
<sequence>MNKVRWGILSTAKIAREKVIPAMQQSPYCEITAIASRNKEQAQEAAGKLGIPVVYGSYEELLSDPNIDAVYIPLPNHMHVEWAMKAIQADKHVLCEKPIALSAEQATELLQTAQQHPNLKVMEAFMYRFHPQWIQAQKLVNEGRIGQLKTIHSFFSYYNADPNNIRNQKDYGGGGMMDIGCYCVSLARFLFNSEPVRVLGHVTIDPVLQTDTMTSGILEFTTGTATFTCSTQLMPYQRVQIMGTDGRIEIEIPFNAPPNQVTRLWLHTKNGSEEISFERVDQYTLQANLFAQAILNNTPVPTPLQDAINNMKVIETILNTGLSSL</sequence>
<evidence type="ECO:0000313" key="6">
    <source>
        <dbReference type="Proteomes" id="UP000677244"/>
    </source>
</evidence>
<name>A0ABS3YZR7_9BACT</name>
<dbReference type="InterPro" id="IPR050984">
    <property type="entry name" value="Gfo/Idh/MocA_domain"/>
</dbReference>
<evidence type="ECO:0000313" key="5">
    <source>
        <dbReference type="EMBL" id="MBO9203416.1"/>
    </source>
</evidence>
<dbReference type="Gene3D" id="3.30.360.10">
    <property type="entry name" value="Dihydrodipicolinate Reductase, domain 2"/>
    <property type="match status" value="1"/>
</dbReference>
<evidence type="ECO:0000256" key="1">
    <source>
        <dbReference type="ARBA" id="ARBA00010928"/>
    </source>
</evidence>
<proteinExistence type="inferred from homology"/>
<dbReference type="InterPro" id="IPR036291">
    <property type="entry name" value="NAD(P)-bd_dom_sf"/>
</dbReference>
<keyword evidence="6" id="KW-1185">Reference proteome</keyword>
<evidence type="ECO:0000259" key="3">
    <source>
        <dbReference type="Pfam" id="PF01408"/>
    </source>
</evidence>
<dbReference type="Gene3D" id="3.40.50.720">
    <property type="entry name" value="NAD(P)-binding Rossmann-like Domain"/>
    <property type="match status" value="1"/>
</dbReference>
<feature type="domain" description="Gfo/Idh/MocA-like oxidoreductase N-terminal" evidence="3">
    <location>
        <begin position="5"/>
        <end position="119"/>
    </location>
</feature>
<comment type="similarity">
    <text evidence="1">Belongs to the Gfo/Idh/MocA family.</text>
</comment>
<dbReference type="PANTHER" id="PTHR22604">
    <property type="entry name" value="OXIDOREDUCTASES"/>
    <property type="match status" value="1"/>
</dbReference>
<dbReference type="EMBL" id="JAGHKO010000006">
    <property type="protein sequence ID" value="MBO9203416.1"/>
    <property type="molecule type" value="Genomic_DNA"/>
</dbReference>
<dbReference type="PANTHER" id="PTHR22604:SF105">
    <property type="entry name" value="TRANS-1,2-DIHYDROBENZENE-1,2-DIOL DEHYDROGENASE"/>
    <property type="match status" value="1"/>
</dbReference>
<organism evidence="5 6">
    <name type="scientific">Niastella soli</name>
    <dbReference type="NCBI Taxonomy" id="2821487"/>
    <lineage>
        <taxon>Bacteria</taxon>
        <taxon>Pseudomonadati</taxon>
        <taxon>Bacteroidota</taxon>
        <taxon>Chitinophagia</taxon>
        <taxon>Chitinophagales</taxon>
        <taxon>Chitinophagaceae</taxon>
        <taxon>Niastella</taxon>
    </lineage>
</organism>
<reference evidence="5 6" key="1">
    <citation type="submission" date="2021-03" db="EMBL/GenBank/DDBJ databases">
        <title>Assistant Professor.</title>
        <authorList>
            <person name="Huq M.A."/>
        </authorList>
    </citation>
    <scope>NUCLEOTIDE SEQUENCE [LARGE SCALE GENOMIC DNA]</scope>
    <source>
        <strain evidence="5 6">MAH-29</strain>
    </source>
</reference>
<gene>
    <name evidence="5" type="ORF">J7I42_24235</name>
</gene>
<protein>
    <submittedName>
        <fullName evidence="5">Gfo/Idh/MocA family oxidoreductase</fullName>
    </submittedName>
</protein>
<accession>A0ABS3YZR7</accession>
<dbReference type="SUPFAM" id="SSF51735">
    <property type="entry name" value="NAD(P)-binding Rossmann-fold domains"/>
    <property type="match status" value="1"/>
</dbReference>
<dbReference type="Pfam" id="PF22725">
    <property type="entry name" value="GFO_IDH_MocA_C3"/>
    <property type="match status" value="1"/>
</dbReference>
<dbReference type="RefSeq" id="WP_209141469.1">
    <property type="nucleotide sequence ID" value="NZ_JAGHKO010000006.1"/>
</dbReference>
<dbReference type="InterPro" id="IPR000683">
    <property type="entry name" value="Gfo/Idh/MocA-like_OxRdtase_N"/>
</dbReference>
<evidence type="ECO:0000259" key="4">
    <source>
        <dbReference type="Pfam" id="PF22725"/>
    </source>
</evidence>
<feature type="domain" description="GFO/IDH/MocA-like oxidoreductase" evidence="4">
    <location>
        <begin position="134"/>
        <end position="249"/>
    </location>
</feature>
<dbReference type="Proteomes" id="UP000677244">
    <property type="component" value="Unassembled WGS sequence"/>
</dbReference>
<dbReference type="SUPFAM" id="SSF55347">
    <property type="entry name" value="Glyceraldehyde-3-phosphate dehydrogenase-like, C-terminal domain"/>
    <property type="match status" value="1"/>
</dbReference>
<comment type="caution">
    <text evidence="5">The sequence shown here is derived from an EMBL/GenBank/DDBJ whole genome shotgun (WGS) entry which is preliminary data.</text>
</comment>
<evidence type="ECO:0000256" key="2">
    <source>
        <dbReference type="ARBA" id="ARBA00023002"/>
    </source>
</evidence>
<dbReference type="InterPro" id="IPR055170">
    <property type="entry name" value="GFO_IDH_MocA-like_dom"/>
</dbReference>
<keyword evidence="2" id="KW-0560">Oxidoreductase</keyword>